<name>A0A2K1P298_9BACT</name>
<dbReference type="Gene3D" id="3.20.20.10">
    <property type="entry name" value="Alanine racemase"/>
    <property type="match status" value="1"/>
</dbReference>
<dbReference type="SUPFAM" id="SSF51419">
    <property type="entry name" value="PLP-binding barrel"/>
    <property type="match status" value="1"/>
</dbReference>
<dbReference type="PANTHER" id="PTHR10146">
    <property type="entry name" value="PROLINE SYNTHETASE CO-TRANSCRIBED BACTERIAL HOMOLOG PROTEIN"/>
    <property type="match status" value="1"/>
</dbReference>
<sequence length="229" mass="26792">MNNFLIENYHTLINEIQEVAEKSGRDTNSIKLVAVSKNFPSEYIKTLYNEDHNDFGENRAQELREKYEELKNFDIVWHFIGRIQTNKIKYIVPIAEYIHSVWRMKEIEEIQKRAEEINKTQKVLLEINISGERSKAGLIPNQVDAFLQDAISFKNIKIIGLMTMAPYTDNANVIRNVFRSLRELRDNLNKKYPSIKELSMGMTNDYKIAIEEGATLLRIGTRIFGNRYL</sequence>
<evidence type="ECO:0000313" key="7">
    <source>
        <dbReference type="Proteomes" id="UP000236434"/>
    </source>
</evidence>
<evidence type="ECO:0000256" key="1">
    <source>
        <dbReference type="ARBA" id="ARBA00022898"/>
    </source>
</evidence>
<dbReference type="FunFam" id="3.20.20.10:FF:000018">
    <property type="entry name" value="Pyridoxal phosphate homeostasis protein"/>
    <property type="match status" value="1"/>
</dbReference>
<comment type="similarity">
    <text evidence="2 4">Belongs to the pyridoxal phosphate-binding protein YggS/PROSC family.</text>
</comment>
<feature type="modified residue" description="N6-(pyridoxal phosphate)lysine" evidence="2 3">
    <location>
        <position position="37"/>
    </location>
</feature>
<protein>
    <recommendedName>
        <fullName evidence="2">Pyridoxal phosphate homeostasis protein</fullName>
        <shortName evidence="2">PLP homeostasis protein</shortName>
    </recommendedName>
</protein>
<dbReference type="GO" id="GO:0030170">
    <property type="term" value="F:pyridoxal phosphate binding"/>
    <property type="evidence" value="ECO:0007669"/>
    <property type="project" value="UniProtKB-UniRule"/>
</dbReference>
<evidence type="ECO:0000256" key="4">
    <source>
        <dbReference type="RuleBase" id="RU004514"/>
    </source>
</evidence>
<dbReference type="HAMAP" id="MF_02087">
    <property type="entry name" value="PLP_homeostasis"/>
    <property type="match status" value="1"/>
</dbReference>
<evidence type="ECO:0000256" key="3">
    <source>
        <dbReference type="PIRSR" id="PIRSR004848-1"/>
    </source>
</evidence>
<reference evidence="6 7" key="1">
    <citation type="submission" date="2013-12" db="EMBL/GenBank/DDBJ databases">
        <title>Comparative genomics of Petrotoga isolates.</title>
        <authorList>
            <person name="Nesbo C.L."/>
            <person name="Charchuk R."/>
            <person name="Chow K."/>
        </authorList>
    </citation>
    <scope>NUCLEOTIDE SEQUENCE [LARGE SCALE GENOMIC DNA]</scope>
    <source>
        <strain evidence="6 7">DSM 13574</strain>
    </source>
</reference>
<dbReference type="InterPro" id="IPR001608">
    <property type="entry name" value="Ala_racemase_N"/>
</dbReference>
<comment type="function">
    <text evidence="2">Pyridoxal 5'-phosphate (PLP)-binding protein, which is involved in PLP homeostasis.</text>
</comment>
<dbReference type="OrthoDB" id="9804072at2"/>
<dbReference type="Pfam" id="PF01168">
    <property type="entry name" value="Ala_racemase_N"/>
    <property type="match status" value="1"/>
</dbReference>
<dbReference type="RefSeq" id="WP_103066693.1">
    <property type="nucleotide sequence ID" value="NZ_AZRL01000008.1"/>
</dbReference>
<organism evidence="6 7">
    <name type="scientific">Petrotoga olearia DSM 13574</name>
    <dbReference type="NCBI Taxonomy" id="1122955"/>
    <lineage>
        <taxon>Bacteria</taxon>
        <taxon>Thermotogati</taxon>
        <taxon>Thermotogota</taxon>
        <taxon>Thermotogae</taxon>
        <taxon>Petrotogales</taxon>
        <taxon>Petrotogaceae</taxon>
        <taxon>Petrotoga</taxon>
    </lineage>
</organism>
<dbReference type="EMBL" id="AZRL01000008">
    <property type="protein sequence ID" value="PNR96909.1"/>
    <property type="molecule type" value="Genomic_DNA"/>
</dbReference>
<dbReference type="InterPro" id="IPR011078">
    <property type="entry name" value="PyrdxlP_homeostasis"/>
</dbReference>
<evidence type="ECO:0000259" key="5">
    <source>
        <dbReference type="Pfam" id="PF01168"/>
    </source>
</evidence>
<dbReference type="AlphaFoldDB" id="A0A2K1P298"/>
<feature type="domain" description="Alanine racemase N-terminal" evidence="5">
    <location>
        <begin position="31"/>
        <end position="225"/>
    </location>
</feature>
<proteinExistence type="inferred from homology"/>
<evidence type="ECO:0000256" key="2">
    <source>
        <dbReference type="HAMAP-Rule" id="MF_02087"/>
    </source>
</evidence>
<dbReference type="Proteomes" id="UP000236434">
    <property type="component" value="Unassembled WGS sequence"/>
</dbReference>
<dbReference type="NCBIfam" id="TIGR00044">
    <property type="entry name" value="YggS family pyridoxal phosphate-dependent enzyme"/>
    <property type="match status" value="1"/>
</dbReference>
<dbReference type="PROSITE" id="PS01211">
    <property type="entry name" value="UPF0001"/>
    <property type="match status" value="1"/>
</dbReference>
<comment type="cofactor">
    <cofactor evidence="3">
        <name>pyridoxal 5'-phosphate</name>
        <dbReference type="ChEBI" id="CHEBI:597326"/>
    </cofactor>
</comment>
<accession>A0A2K1P298</accession>
<dbReference type="PIRSF" id="PIRSF004848">
    <property type="entry name" value="YBL036c_PLPDEIII"/>
    <property type="match status" value="1"/>
</dbReference>
<dbReference type="CDD" id="cd00635">
    <property type="entry name" value="PLPDE_III_YBL036c_like"/>
    <property type="match status" value="1"/>
</dbReference>
<gene>
    <name evidence="6" type="ORF">X929_03710</name>
</gene>
<evidence type="ECO:0000313" key="6">
    <source>
        <dbReference type="EMBL" id="PNR96909.1"/>
    </source>
</evidence>
<dbReference type="InterPro" id="IPR029066">
    <property type="entry name" value="PLP-binding_barrel"/>
</dbReference>
<dbReference type="PANTHER" id="PTHR10146:SF14">
    <property type="entry name" value="PYRIDOXAL PHOSPHATE HOMEOSTASIS PROTEIN"/>
    <property type="match status" value="1"/>
</dbReference>
<comment type="caution">
    <text evidence="6">The sequence shown here is derived from an EMBL/GenBank/DDBJ whole genome shotgun (WGS) entry which is preliminary data.</text>
</comment>
<keyword evidence="1 2" id="KW-0663">Pyridoxal phosphate</keyword>